<organism evidence="1">
    <name type="scientific">Anguilla anguilla</name>
    <name type="common">European freshwater eel</name>
    <name type="synonym">Muraena anguilla</name>
    <dbReference type="NCBI Taxonomy" id="7936"/>
    <lineage>
        <taxon>Eukaryota</taxon>
        <taxon>Metazoa</taxon>
        <taxon>Chordata</taxon>
        <taxon>Craniata</taxon>
        <taxon>Vertebrata</taxon>
        <taxon>Euteleostomi</taxon>
        <taxon>Actinopterygii</taxon>
        <taxon>Neopterygii</taxon>
        <taxon>Teleostei</taxon>
        <taxon>Anguilliformes</taxon>
        <taxon>Anguillidae</taxon>
        <taxon>Anguilla</taxon>
    </lineage>
</organism>
<sequence>MHLHILKNILTDKAGATSLPMSSSFLWYQSTMADTNHIADPPLPITTLGKQPVEACLYWKLELPFI</sequence>
<name>A0A0E9V0H2_ANGAN</name>
<proteinExistence type="predicted"/>
<dbReference type="AlphaFoldDB" id="A0A0E9V0H2"/>
<accession>A0A0E9V0H2</accession>
<evidence type="ECO:0000313" key="1">
    <source>
        <dbReference type="EMBL" id="JAH70935.1"/>
    </source>
</evidence>
<reference evidence="1" key="2">
    <citation type="journal article" date="2015" name="Fish Shellfish Immunol.">
        <title>Early steps in the European eel (Anguilla anguilla)-Vibrio vulnificus interaction in the gills: Role of the RtxA13 toxin.</title>
        <authorList>
            <person name="Callol A."/>
            <person name="Pajuelo D."/>
            <person name="Ebbesson L."/>
            <person name="Teles M."/>
            <person name="MacKenzie S."/>
            <person name="Amaro C."/>
        </authorList>
    </citation>
    <scope>NUCLEOTIDE SEQUENCE</scope>
</reference>
<dbReference type="EMBL" id="GBXM01037642">
    <property type="protein sequence ID" value="JAH70935.1"/>
    <property type="molecule type" value="Transcribed_RNA"/>
</dbReference>
<protein>
    <submittedName>
        <fullName evidence="1">Uncharacterized protein</fullName>
    </submittedName>
</protein>
<reference evidence="1" key="1">
    <citation type="submission" date="2014-11" db="EMBL/GenBank/DDBJ databases">
        <authorList>
            <person name="Amaro Gonzalez C."/>
        </authorList>
    </citation>
    <scope>NUCLEOTIDE SEQUENCE</scope>
</reference>